<feature type="transmembrane region" description="Helical" evidence="11">
    <location>
        <begin position="284"/>
        <end position="315"/>
    </location>
</feature>
<keyword evidence="7" id="KW-0067">ATP-binding</keyword>
<keyword evidence="9 11" id="KW-0472">Membrane</keyword>
<evidence type="ECO:0000259" key="12">
    <source>
        <dbReference type="PROSITE" id="PS50893"/>
    </source>
</evidence>
<evidence type="ECO:0000256" key="10">
    <source>
        <dbReference type="ARBA" id="ARBA00024722"/>
    </source>
</evidence>
<evidence type="ECO:0000256" key="2">
    <source>
        <dbReference type="ARBA" id="ARBA00005417"/>
    </source>
</evidence>
<dbReference type="GO" id="GO:0140359">
    <property type="term" value="F:ABC-type transporter activity"/>
    <property type="evidence" value="ECO:0007669"/>
    <property type="project" value="InterPro"/>
</dbReference>
<dbReference type="FunFam" id="3.40.50.300:FF:000299">
    <property type="entry name" value="ABC transporter ATP-binding protein/permease"/>
    <property type="match status" value="1"/>
</dbReference>
<evidence type="ECO:0000256" key="1">
    <source>
        <dbReference type="ARBA" id="ARBA00004651"/>
    </source>
</evidence>
<dbReference type="Pfam" id="PF00664">
    <property type="entry name" value="ABC_membrane"/>
    <property type="match status" value="1"/>
</dbReference>
<feature type="domain" description="ABC transporter" evidence="12">
    <location>
        <begin position="367"/>
        <end position="602"/>
    </location>
</feature>
<comment type="subcellular location">
    <subcellularLocation>
        <location evidence="1">Cell membrane</location>
        <topology evidence="1">Multi-pass membrane protein</topology>
    </subcellularLocation>
</comment>
<dbReference type="GO" id="GO:0034040">
    <property type="term" value="F:ATPase-coupled lipid transmembrane transporter activity"/>
    <property type="evidence" value="ECO:0007669"/>
    <property type="project" value="TreeGrafter"/>
</dbReference>
<dbReference type="Proteomes" id="UP000290565">
    <property type="component" value="Unassembled WGS sequence"/>
</dbReference>
<dbReference type="Gene3D" id="3.40.50.300">
    <property type="entry name" value="P-loop containing nucleotide triphosphate hydrolases"/>
    <property type="match status" value="1"/>
</dbReference>
<organism evidence="14 15">
    <name type="scientific">Bradyrhizobium zhanjiangense</name>
    <dbReference type="NCBI Taxonomy" id="1325107"/>
    <lineage>
        <taxon>Bacteria</taxon>
        <taxon>Pseudomonadati</taxon>
        <taxon>Pseudomonadota</taxon>
        <taxon>Alphaproteobacteria</taxon>
        <taxon>Hyphomicrobiales</taxon>
        <taxon>Nitrobacteraceae</taxon>
        <taxon>Bradyrhizobium</taxon>
    </lineage>
</organism>
<dbReference type="AlphaFoldDB" id="A0A4Q0SSI0"/>
<gene>
    <name evidence="14" type="ORF">XH94_04560</name>
</gene>
<dbReference type="SUPFAM" id="SSF90123">
    <property type="entry name" value="ABC transporter transmembrane region"/>
    <property type="match status" value="1"/>
</dbReference>
<keyword evidence="5 11" id="KW-0812">Transmembrane</keyword>
<comment type="function">
    <text evidence="10">Involved in beta-(1--&gt;2)glucan export. Transmembrane domains (TMD) form a pore in the inner membrane and the ATP-binding domain (NBD) is responsible for energy generation.</text>
</comment>
<dbReference type="EMBL" id="LBJM01000010">
    <property type="protein sequence ID" value="RXH41930.1"/>
    <property type="molecule type" value="Genomic_DNA"/>
</dbReference>
<dbReference type="InterPro" id="IPR036640">
    <property type="entry name" value="ABC1_TM_sf"/>
</dbReference>
<dbReference type="SMART" id="SM00382">
    <property type="entry name" value="AAA"/>
    <property type="match status" value="1"/>
</dbReference>
<comment type="similarity">
    <text evidence="2">Belongs to the ABC transporter superfamily.</text>
</comment>
<reference evidence="14 15" key="1">
    <citation type="submission" date="2015-04" db="EMBL/GenBank/DDBJ databases">
        <title>Comparative genomics of rhizobia nodulating Arachis hypogaea in China.</title>
        <authorList>
            <person name="Li Y."/>
        </authorList>
    </citation>
    <scope>NUCLEOTIDE SEQUENCE [LARGE SCALE GENOMIC DNA]</scope>
    <source>
        <strain evidence="14 15">CCBAU 51787</strain>
    </source>
</reference>
<keyword evidence="8 11" id="KW-1133">Transmembrane helix</keyword>
<dbReference type="InterPro" id="IPR017871">
    <property type="entry name" value="ABC_transporter-like_CS"/>
</dbReference>
<evidence type="ECO:0000313" key="14">
    <source>
        <dbReference type="EMBL" id="RXH41930.1"/>
    </source>
</evidence>
<protein>
    <submittedName>
        <fullName evidence="14">Multidrug ABC transporter ATPase</fullName>
    </submittedName>
</protein>
<dbReference type="InterPro" id="IPR003593">
    <property type="entry name" value="AAA+_ATPase"/>
</dbReference>
<feature type="transmembrane region" description="Helical" evidence="11">
    <location>
        <begin position="96"/>
        <end position="116"/>
    </location>
</feature>
<dbReference type="PROSITE" id="PS50929">
    <property type="entry name" value="ABC_TM1F"/>
    <property type="match status" value="1"/>
</dbReference>
<evidence type="ECO:0000256" key="6">
    <source>
        <dbReference type="ARBA" id="ARBA00022741"/>
    </source>
</evidence>
<evidence type="ECO:0000256" key="4">
    <source>
        <dbReference type="ARBA" id="ARBA00022475"/>
    </source>
</evidence>
<dbReference type="InterPro" id="IPR003439">
    <property type="entry name" value="ABC_transporter-like_ATP-bd"/>
</dbReference>
<evidence type="ECO:0000256" key="5">
    <source>
        <dbReference type="ARBA" id="ARBA00022692"/>
    </source>
</evidence>
<name>A0A4Q0SSI0_9BRAD</name>
<dbReference type="PROSITE" id="PS00211">
    <property type="entry name" value="ABC_TRANSPORTER_1"/>
    <property type="match status" value="1"/>
</dbReference>
<dbReference type="SUPFAM" id="SSF52540">
    <property type="entry name" value="P-loop containing nucleoside triphosphate hydrolases"/>
    <property type="match status" value="1"/>
</dbReference>
<feature type="domain" description="ABC transmembrane type-1" evidence="13">
    <location>
        <begin position="41"/>
        <end position="333"/>
    </location>
</feature>
<dbReference type="Pfam" id="PF00005">
    <property type="entry name" value="ABC_tran"/>
    <property type="match status" value="1"/>
</dbReference>
<evidence type="ECO:0000256" key="9">
    <source>
        <dbReference type="ARBA" id="ARBA00023136"/>
    </source>
</evidence>
<dbReference type="InterPro" id="IPR027417">
    <property type="entry name" value="P-loop_NTPase"/>
</dbReference>
<evidence type="ECO:0000256" key="7">
    <source>
        <dbReference type="ARBA" id="ARBA00022840"/>
    </source>
</evidence>
<proteinExistence type="inferred from homology"/>
<keyword evidence="3" id="KW-0813">Transport</keyword>
<dbReference type="PANTHER" id="PTHR24221:SF654">
    <property type="entry name" value="ATP-BINDING CASSETTE SUB-FAMILY B MEMBER 6"/>
    <property type="match status" value="1"/>
</dbReference>
<dbReference type="PROSITE" id="PS50893">
    <property type="entry name" value="ABC_TRANSPORTER_2"/>
    <property type="match status" value="1"/>
</dbReference>
<dbReference type="PANTHER" id="PTHR24221">
    <property type="entry name" value="ATP-BINDING CASSETTE SUB-FAMILY B"/>
    <property type="match status" value="1"/>
</dbReference>
<evidence type="ECO:0000259" key="13">
    <source>
        <dbReference type="PROSITE" id="PS50929"/>
    </source>
</evidence>
<evidence type="ECO:0000256" key="11">
    <source>
        <dbReference type="SAM" id="Phobius"/>
    </source>
</evidence>
<evidence type="ECO:0000256" key="8">
    <source>
        <dbReference type="ARBA" id="ARBA00022989"/>
    </source>
</evidence>
<sequence>MTEHPNNIRRPRAARRAALVELFKLLKLAPLPGWVTPALIVLGLATSLAETVGITLVLLFFYFAMGQVELATSTSGLLGEALRYAANWFHSSTETAVVLLLLIIARGALSFINTLISARVGEKINEVARNRVHLQYLSTSYSFFQRHDEAYLMEVLGTETWVISGAYATLTRIIVSSCSVFLFASFLLALSIKVTVLALVASMVVSAGLRHLSLPMQQLGAGVKLVHQKLGEHMLMTLQGMRTIRAYGQEEIHQKRFEQASTQARQVALRLARLSALVSPLTEVGYLVVLFLVIAFADLWGIGFATSLTAVALLYRLQPHMRDLEGNLLYMAQIEPQLRSIRQMLSTDDKEYPNAGRVAVAKLENGISFRNVTFRYDAGTEPALLDASFDIPAGKTTALIGASGAGKTTIVNLLLRLYSANEGDIRVDGRSIEDVHRTDWLGMLAIAGQDVDLVEGTVIENVRMARNDASEEEVRQALRVAGISEVVEALPHKYDTWIGQHGLRFSGGQRQRLGLARAIVRNPKFLILDEAMSALDLTLEDSIRRAIQLQFKNRTLLLITHRLDSVRDADHVVCIENGRVRAEGPPAKVLASRGACVTGTSQDDVHTYRMRNTVP</sequence>
<comment type="caution">
    <text evidence="14">The sequence shown here is derived from an EMBL/GenBank/DDBJ whole genome shotgun (WGS) entry which is preliminary data.</text>
</comment>
<keyword evidence="6" id="KW-0547">Nucleotide-binding</keyword>
<evidence type="ECO:0000256" key="3">
    <source>
        <dbReference type="ARBA" id="ARBA00022448"/>
    </source>
</evidence>
<dbReference type="InterPro" id="IPR011527">
    <property type="entry name" value="ABC1_TM_dom"/>
</dbReference>
<feature type="transmembrane region" description="Helical" evidence="11">
    <location>
        <begin position="34"/>
        <end position="63"/>
    </location>
</feature>
<dbReference type="GO" id="GO:0005524">
    <property type="term" value="F:ATP binding"/>
    <property type="evidence" value="ECO:0007669"/>
    <property type="project" value="UniProtKB-KW"/>
</dbReference>
<dbReference type="InterPro" id="IPR039421">
    <property type="entry name" value="Type_1_exporter"/>
</dbReference>
<feature type="transmembrane region" description="Helical" evidence="11">
    <location>
        <begin position="180"/>
        <end position="205"/>
    </location>
</feature>
<dbReference type="GO" id="GO:0016887">
    <property type="term" value="F:ATP hydrolysis activity"/>
    <property type="evidence" value="ECO:0007669"/>
    <property type="project" value="InterPro"/>
</dbReference>
<accession>A0A4Q0SSI0</accession>
<dbReference type="Gene3D" id="1.20.1560.10">
    <property type="entry name" value="ABC transporter type 1, transmembrane domain"/>
    <property type="match status" value="2"/>
</dbReference>
<evidence type="ECO:0000313" key="15">
    <source>
        <dbReference type="Proteomes" id="UP000290565"/>
    </source>
</evidence>
<keyword evidence="4" id="KW-1003">Cell membrane</keyword>
<dbReference type="GO" id="GO:0005886">
    <property type="term" value="C:plasma membrane"/>
    <property type="evidence" value="ECO:0007669"/>
    <property type="project" value="UniProtKB-SubCell"/>
</dbReference>